<gene>
    <name evidence="2" type="ORF">BRADI_1g48965v3</name>
</gene>
<dbReference type="Pfam" id="PF03478">
    <property type="entry name" value="Beta-prop_KIB1-4"/>
    <property type="match status" value="1"/>
</dbReference>
<evidence type="ECO:0000313" key="2">
    <source>
        <dbReference type="EMBL" id="KQK19547.1"/>
    </source>
</evidence>
<dbReference type="AlphaFoldDB" id="A0A0Q3JP69"/>
<dbReference type="Proteomes" id="UP000008810">
    <property type="component" value="Chromosome 1"/>
</dbReference>
<proteinExistence type="predicted"/>
<reference evidence="2 3" key="1">
    <citation type="journal article" date="2010" name="Nature">
        <title>Genome sequencing and analysis of the model grass Brachypodium distachyon.</title>
        <authorList>
            <consortium name="International Brachypodium Initiative"/>
        </authorList>
    </citation>
    <scope>NUCLEOTIDE SEQUENCE [LARGE SCALE GENOMIC DNA]</scope>
    <source>
        <strain evidence="2 3">Bd21</strain>
    </source>
</reference>
<name>A0A0Q3JP69_BRADI</name>
<dbReference type="Gramene" id="KQK19547">
    <property type="protein sequence ID" value="KQK19547"/>
    <property type="gene ID" value="BRADI_1g48965v3"/>
</dbReference>
<organism evidence="2">
    <name type="scientific">Brachypodium distachyon</name>
    <name type="common">Purple false brome</name>
    <name type="synonym">Trachynia distachya</name>
    <dbReference type="NCBI Taxonomy" id="15368"/>
    <lineage>
        <taxon>Eukaryota</taxon>
        <taxon>Viridiplantae</taxon>
        <taxon>Streptophyta</taxon>
        <taxon>Embryophyta</taxon>
        <taxon>Tracheophyta</taxon>
        <taxon>Spermatophyta</taxon>
        <taxon>Magnoliopsida</taxon>
        <taxon>Liliopsida</taxon>
        <taxon>Poales</taxon>
        <taxon>Poaceae</taxon>
        <taxon>BOP clade</taxon>
        <taxon>Pooideae</taxon>
        <taxon>Stipodae</taxon>
        <taxon>Brachypodieae</taxon>
        <taxon>Brachypodium</taxon>
    </lineage>
</organism>
<protein>
    <recommendedName>
        <fullName evidence="1">KIB1-4 beta-propeller domain-containing protein</fullName>
    </recommendedName>
</protein>
<sequence length="411" mass="45038">MAPTKPAAKTAVKNSDGDAADIPLHLTEKILCGISPLESARYLTVCKSWASTIFSRLAKPCPHLLALQGLGPQPGEAPRRRGSIFSLPIDGSKELNPVMRAKLPIMKSHAHANHMKLSGALPNGCVSFAFPNADAAQGGRSPARSNRVGLVNPVTGAAQSVEVYRKERLFGFQPKVRAAAGAEAFFVSEVSSDSEKRIYLLWRPEGEQEWPARIRLPMASMRQHQFSHSTDAMDLVAYADGAFYAMEFLGFTFVVDTRAPPPMRMARLNTRSILEQYTAISGTGFLRSCHMLVSEGEVLFVGPVFRLDVEGERWVKVESLASDTALFVSEQSSFSVRASETPGCRSNCIYFLTELGDKYSNGTCNWGVYSMEEEKVLFQSSVGSPGKYIAARWFLPRVGTAPQHVPVQPME</sequence>
<dbReference type="InterPro" id="IPR005174">
    <property type="entry name" value="KIB1-4_b-propeller"/>
</dbReference>
<dbReference type="EnsemblPlants" id="KQK19547">
    <property type="protein sequence ID" value="KQK19547"/>
    <property type="gene ID" value="BRADI_1g48965v3"/>
</dbReference>
<dbReference type="OrthoDB" id="642536at2759"/>
<dbReference type="EMBL" id="CM000880">
    <property type="protein sequence ID" value="KQK19547.1"/>
    <property type="molecule type" value="Genomic_DNA"/>
</dbReference>
<evidence type="ECO:0000313" key="4">
    <source>
        <dbReference type="Proteomes" id="UP000008810"/>
    </source>
</evidence>
<dbReference type="PANTHER" id="PTHR33110">
    <property type="entry name" value="F-BOX/KELCH-REPEAT PROTEIN-RELATED"/>
    <property type="match status" value="1"/>
</dbReference>
<keyword evidence="4" id="KW-1185">Reference proteome</keyword>
<reference evidence="2" key="2">
    <citation type="submission" date="2017-06" db="EMBL/GenBank/DDBJ databases">
        <title>WGS assembly of Brachypodium distachyon.</title>
        <authorList>
            <consortium name="The International Brachypodium Initiative"/>
            <person name="Lucas S."/>
            <person name="Harmon-Smith M."/>
            <person name="Lail K."/>
            <person name="Tice H."/>
            <person name="Grimwood J."/>
            <person name="Bruce D."/>
            <person name="Barry K."/>
            <person name="Shu S."/>
            <person name="Lindquist E."/>
            <person name="Wang M."/>
            <person name="Pitluck S."/>
            <person name="Vogel J.P."/>
            <person name="Garvin D.F."/>
            <person name="Mockler T.C."/>
            <person name="Schmutz J."/>
            <person name="Rokhsar D."/>
            <person name="Bevan M.W."/>
        </authorList>
    </citation>
    <scope>NUCLEOTIDE SEQUENCE</scope>
    <source>
        <strain evidence="2">Bd21</strain>
    </source>
</reference>
<reference evidence="3" key="3">
    <citation type="submission" date="2018-08" db="UniProtKB">
        <authorList>
            <consortium name="EnsemblPlants"/>
        </authorList>
    </citation>
    <scope>IDENTIFICATION</scope>
    <source>
        <strain evidence="3">cv. Bd21</strain>
    </source>
</reference>
<evidence type="ECO:0000313" key="3">
    <source>
        <dbReference type="EnsemblPlants" id="KQK19547"/>
    </source>
</evidence>
<accession>A0A0Q3JP69</accession>
<feature type="domain" description="KIB1-4 beta-propeller" evidence="1">
    <location>
        <begin position="146"/>
        <end position="370"/>
    </location>
</feature>
<evidence type="ECO:0000259" key="1">
    <source>
        <dbReference type="Pfam" id="PF03478"/>
    </source>
</evidence>
<dbReference type="PANTHER" id="PTHR33110:SF71">
    <property type="entry name" value="F-BOX_KELCH-REPEAT PROTEIN"/>
    <property type="match status" value="1"/>
</dbReference>
<dbReference type="InParanoid" id="A0A0Q3JP69"/>